<dbReference type="EMBL" id="AONI01000005">
    <property type="protein sequence ID" value="EPX81596.1"/>
    <property type="molecule type" value="Genomic_DNA"/>
</dbReference>
<protein>
    <submittedName>
        <fullName evidence="1">Uncharacterized protein</fullName>
    </submittedName>
</protein>
<dbReference type="STRING" id="1123360.thalar_00151"/>
<dbReference type="eggNOG" id="ENOG50349YI">
    <property type="taxonomic scope" value="Bacteria"/>
</dbReference>
<dbReference type="RefSeq" id="WP_021101095.1">
    <property type="nucleotide sequence ID" value="NZ_KE557310.1"/>
</dbReference>
<reference evidence="2" key="1">
    <citation type="journal article" date="2013" name="Stand. Genomic Sci.">
        <title>Genome sequence of the Litoreibacter arenae type strain (DSM 19593(T)), a member of the Roseobacter clade isolated from sea sand.</title>
        <authorList>
            <person name="Riedel T."/>
            <person name="Fiebig A."/>
            <person name="Petersen J."/>
            <person name="Gronow S."/>
            <person name="Kyrpides N.C."/>
            <person name="Goker M."/>
            <person name="Klenk H.P."/>
        </authorList>
    </citation>
    <scope>NUCLEOTIDE SEQUENCE [LARGE SCALE GENOMIC DNA]</scope>
    <source>
        <strain evidence="2">DSM 19593</strain>
    </source>
</reference>
<gene>
    <name evidence="1" type="ORF">thalar_00151</name>
</gene>
<dbReference type="AlphaFoldDB" id="S9QJK6"/>
<dbReference type="HOGENOM" id="CLU_1608830_0_0_5"/>
<organism evidence="1 2">
    <name type="scientific">Litoreibacter arenae DSM 19593</name>
    <dbReference type="NCBI Taxonomy" id="1123360"/>
    <lineage>
        <taxon>Bacteria</taxon>
        <taxon>Pseudomonadati</taxon>
        <taxon>Pseudomonadota</taxon>
        <taxon>Alphaproteobacteria</taxon>
        <taxon>Rhodobacterales</taxon>
        <taxon>Roseobacteraceae</taxon>
        <taxon>Litoreibacter</taxon>
    </lineage>
</organism>
<proteinExistence type="predicted"/>
<name>S9QJK6_9RHOB</name>
<sequence length="165" mass="18575">MARRSKEELIAEFHRLYDVFETLKASMEPLYGPEFFKIMQEGVVTRERMLRLLTNGTANASELLGGVQQGLNDLLETMMIALEDTPANANLVLAAYKEQTGRNLFDDAGNPQKVAKAIVKRGAIENDTEFYLLKEVMSNVDQTVFKESQTEKAGAMLDDYEFSKP</sequence>
<evidence type="ECO:0000313" key="2">
    <source>
        <dbReference type="Proteomes" id="UP000015351"/>
    </source>
</evidence>
<comment type="caution">
    <text evidence="1">The sequence shown here is derived from an EMBL/GenBank/DDBJ whole genome shotgun (WGS) entry which is preliminary data.</text>
</comment>
<keyword evidence="2" id="KW-1185">Reference proteome</keyword>
<evidence type="ECO:0000313" key="1">
    <source>
        <dbReference type="EMBL" id="EPX81596.1"/>
    </source>
</evidence>
<dbReference type="Proteomes" id="UP000015351">
    <property type="component" value="Unassembled WGS sequence"/>
</dbReference>
<dbReference type="OrthoDB" id="7872531at2"/>
<accession>S9QJK6</accession>